<dbReference type="PROSITE" id="PS00166">
    <property type="entry name" value="ENOYL_COA_HYDRATASE"/>
    <property type="match status" value="1"/>
</dbReference>
<evidence type="ECO:0000256" key="13">
    <source>
        <dbReference type="RuleBase" id="RU003707"/>
    </source>
</evidence>
<protein>
    <recommendedName>
        <fullName evidence="4">enoyl-CoA hydratase</fullName>
        <ecNumber evidence="4">4.2.1.17</ecNumber>
    </recommendedName>
</protein>
<evidence type="ECO:0000256" key="11">
    <source>
        <dbReference type="ARBA" id="ARBA00023268"/>
    </source>
</evidence>
<evidence type="ECO:0000256" key="1">
    <source>
        <dbReference type="ARBA" id="ARBA00005005"/>
    </source>
</evidence>
<dbReference type="Gene3D" id="3.40.50.720">
    <property type="entry name" value="NAD(P)-binding Rossmann-like Domain"/>
    <property type="match status" value="1"/>
</dbReference>
<evidence type="ECO:0000259" key="14">
    <source>
        <dbReference type="Pfam" id="PF00725"/>
    </source>
</evidence>
<dbReference type="EMBL" id="CP072649">
    <property type="protein sequence ID" value="QUW04274.1"/>
    <property type="molecule type" value="Genomic_DNA"/>
</dbReference>
<dbReference type="Proteomes" id="UP000676506">
    <property type="component" value="Chromosome 2"/>
</dbReference>
<name>A0ABX8BF29_9BACT</name>
<dbReference type="Pfam" id="PF02737">
    <property type="entry name" value="3HCDH_N"/>
    <property type="match status" value="1"/>
</dbReference>
<evidence type="ECO:0000256" key="5">
    <source>
        <dbReference type="ARBA" id="ARBA00022832"/>
    </source>
</evidence>
<dbReference type="InterPro" id="IPR050136">
    <property type="entry name" value="FA_oxidation_alpha_subunit"/>
</dbReference>
<evidence type="ECO:0000256" key="8">
    <source>
        <dbReference type="ARBA" id="ARBA00023027"/>
    </source>
</evidence>
<evidence type="ECO:0000256" key="3">
    <source>
        <dbReference type="ARBA" id="ARBA00008750"/>
    </source>
</evidence>
<keyword evidence="7" id="KW-0560">Oxidoreductase</keyword>
<dbReference type="EC" id="4.2.1.17" evidence="4"/>
<evidence type="ECO:0000256" key="2">
    <source>
        <dbReference type="ARBA" id="ARBA00007005"/>
    </source>
</evidence>
<dbReference type="SUPFAM" id="SSF48179">
    <property type="entry name" value="6-phosphogluconate dehydrogenase C-terminal domain-like"/>
    <property type="match status" value="2"/>
</dbReference>
<comment type="pathway">
    <text evidence="1">Lipid metabolism; fatty acid beta-oxidation.</text>
</comment>
<evidence type="ECO:0000259" key="15">
    <source>
        <dbReference type="Pfam" id="PF02737"/>
    </source>
</evidence>
<comment type="catalytic activity">
    <reaction evidence="12">
        <text>a (3S)-3-hydroxyacyl-CoA + NAD(+) = a 3-oxoacyl-CoA + NADH + H(+)</text>
        <dbReference type="Rhea" id="RHEA:22432"/>
        <dbReference type="ChEBI" id="CHEBI:15378"/>
        <dbReference type="ChEBI" id="CHEBI:57318"/>
        <dbReference type="ChEBI" id="CHEBI:57540"/>
        <dbReference type="ChEBI" id="CHEBI:57945"/>
        <dbReference type="ChEBI" id="CHEBI:90726"/>
        <dbReference type="EC" id="1.1.1.35"/>
    </reaction>
</comment>
<gene>
    <name evidence="16" type="ORF">J8C06_14640</name>
</gene>
<dbReference type="SUPFAM" id="SSF52096">
    <property type="entry name" value="ClpP/crotonase"/>
    <property type="match status" value="1"/>
</dbReference>
<reference evidence="16 17" key="1">
    <citation type="submission" date="2021-03" db="EMBL/GenBank/DDBJ databases">
        <title>Genomic and phenotypic characterization of Chloracidobacterium isolates provides evidence for multiple species.</title>
        <authorList>
            <person name="Saini M.K."/>
            <person name="Costas A.M.G."/>
            <person name="Tank M."/>
            <person name="Bryant D.A."/>
        </authorList>
    </citation>
    <scope>NUCLEOTIDE SEQUENCE [LARGE SCALE GENOMIC DNA]</scope>
    <source>
        <strain evidence="16 17">BV2-C</strain>
    </source>
</reference>
<dbReference type="PANTHER" id="PTHR43612:SF3">
    <property type="entry name" value="TRIFUNCTIONAL ENZYME SUBUNIT ALPHA, MITOCHONDRIAL"/>
    <property type="match status" value="1"/>
</dbReference>
<dbReference type="InterPro" id="IPR018376">
    <property type="entry name" value="Enoyl-CoA_hyd/isom_CS"/>
</dbReference>
<dbReference type="InterPro" id="IPR029045">
    <property type="entry name" value="ClpP/crotonase-like_dom_sf"/>
</dbReference>
<comment type="similarity">
    <text evidence="3">In the N-terminal section; belongs to the enoyl-CoA hydratase/isomerase family.</text>
</comment>
<keyword evidence="11" id="KW-0511">Multifunctional enzyme</keyword>
<evidence type="ECO:0000256" key="7">
    <source>
        <dbReference type="ARBA" id="ARBA00023002"/>
    </source>
</evidence>
<dbReference type="InterPro" id="IPR001753">
    <property type="entry name" value="Enoyl-CoA_hydra/iso"/>
</dbReference>
<dbReference type="SUPFAM" id="SSF51735">
    <property type="entry name" value="NAD(P)-binding Rossmann-fold domains"/>
    <property type="match status" value="1"/>
</dbReference>
<feature type="domain" description="3-hydroxyacyl-CoA dehydrogenase NAD binding" evidence="15">
    <location>
        <begin position="313"/>
        <end position="491"/>
    </location>
</feature>
<dbReference type="Gene3D" id="3.90.226.10">
    <property type="entry name" value="2-enoyl-CoA Hydratase, Chain A, domain 1"/>
    <property type="match status" value="1"/>
</dbReference>
<dbReference type="InterPro" id="IPR006176">
    <property type="entry name" value="3-OHacyl-CoA_DH_NAD-bd"/>
</dbReference>
<keyword evidence="9" id="KW-0443">Lipid metabolism</keyword>
<dbReference type="PANTHER" id="PTHR43612">
    <property type="entry name" value="TRIFUNCTIONAL ENZYME SUBUNIT ALPHA"/>
    <property type="match status" value="1"/>
</dbReference>
<organism evidence="16 17">
    <name type="scientific">Chloracidobacterium validum</name>
    <dbReference type="NCBI Taxonomy" id="2821543"/>
    <lineage>
        <taxon>Bacteria</taxon>
        <taxon>Pseudomonadati</taxon>
        <taxon>Acidobacteriota</taxon>
        <taxon>Terriglobia</taxon>
        <taxon>Terriglobales</taxon>
        <taxon>Acidobacteriaceae</taxon>
        <taxon>Chloracidobacterium</taxon>
    </lineage>
</organism>
<evidence type="ECO:0000256" key="4">
    <source>
        <dbReference type="ARBA" id="ARBA00012076"/>
    </source>
</evidence>
<dbReference type="RefSeq" id="WP_211430163.1">
    <property type="nucleotide sequence ID" value="NZ_CP072649.1"/>
</dbReference>
<comment type="similarity">
    <text evidence="2">In the central section; belongs to the 3-hydroxyacyl-CoA dehydrogenase family.</text>
</comment>
<evidence type="ECO:0000256" key="12">
    <source>
        <dbReference type="ARBA" id="ARBA00049556"/>
    </source>
</evidence>
<comment type="similarity">
    <text evidence="13">Belongs to the enoyl-CoA hydratase/isomerase family.</text>
</comment>
<evidence type="ECO:0000256" key="10">
    <source>
        <dbReference type="ARBA" id="ARBA00023239"/>
    </source>
</evidence>
<dbReference type="Pfam" id="PF00725">
    <property type="entry name" value="3HCDH"/>
    <property type="match status" value="1"/>
</dbReference>
<feature type="domain" description="3-hydroxyacyl-CoA dehydrogenase C-terminal" evidence="14">
    <location>
        <begin position="494"/>
        <end position="593"/>
    </location>
</feature>
<dbReference type="InterPro" id="IPR036291">
    <property type="entry name" value="NAD(P)-bd_dom_sf"/>
</dbReference>
<evidence type="ECO:0000256" key="9">
    <source>
        <dbReference type="ARBA" id="ARBA00023098"/>
    </source>
</evidence>
<evidence type="ECO:0000313" key="16">
    <source>
        <dbReference type="EMBL" id="QUW04274.1"/>
    </source>
</evidence>
<keyword evidence="6" id="KW-0442">Lipid degradation</keyword>
<keyword evidence="17" id="KW-1185">Reference proteome</keyword>
<dbReference type="CDD" id="cd06558">
    <property type="entry name" value="crotonase-like"/>
    <property type="match status" value="1"/>
</dbReference>
<keyword evidence="5" id="KW-0276">Fatty acid metabolism</keyword>
<evidence type="ECO:0000256" key="6">
    <source>
        <dbReference type="ARBA" id="ARBA00022963"/>
    </source>
</evidence>
<proteinExistence type="inferred from homology"/>
<dbReference type="Gene3D" id="1.10.1040.50">
    <property type="match status" value="1"/>
</dbReference>
<accession>A0ABX8BF29</accession>
<dbReference type="InterPro" id="IPR006108">
    <property type="entry name" value="3HC_DH_C"/>
</dbReference>
<evidence type="ECO:0000313" key="17">
    <source>
        <dbReference type="Proteomes" id="UP000676506"/>
    </source>
</evidence>
<dbReference type="Pfam" id="PF00378">
    <property type="entry name" value="ECH_1"/>
    <property type="match status" value="1"/>
</dbReference>
<dbReference type="InterPro" id="IPR008927">
    <property type="entry name" value="6-PGluconate_DH-like_C_sf"/>
</dbReference>
<keyword evidence="10" id="KW-0456">Lyase</keyword>
<sequence>MAFRYEKDTDNIVTITMDMPNRSANVINAEFNNALADVFTQLKAESELTGVVITSAKKTFLAGADLEPMLDVRDPAALFNEIQQVKRIFRGMETFGKPFVAAINGAAMGGGLELALACHYRVLLDRPDAQVGLPEVTLGLIPGGGGVTRMTRMLGLETALPLLTEGKRLSPAEAKALGVVNELAATPEELMAKAKAWIHANPHPQQPWDTKGYRLPGGDPRTPKVAQMIAAAPAVLLKKTRGNFPAPLAILSAAVEGALVDFDTADRIESRYLANVATGQVAKNMITAFWFQLNQINGGGSRPADVPPAKFSKVGILGAGMMGSGIAYACATAGLSVVLKDTTQEQAEKGKAYTEKVLRPRIEKGRMTEAQLAETLARIHPTTNPEDLRGCELIIEAVFEDRAVKRDATQEAEARLEPTAIFASNTSTLPITSLAQVSERPENFIGLHFFSPVDKMPLVEIIVGAKTSPETLARSFDFVRQIKKTPIVVNDSRGFYTSRVFGTYTSEGLTLLAEGQAASVIEQAGLQAGMPVGPLAVSDEVSLKLMQYVRQQTERDLAAEGKPIPDQPSNRVLDAMLAQGRAGKAAKAGFYEYPPEGKKFLWPGLRELFPPQAALPFEDIRDRLLFIQAIETVRCLEENVLRSVADANLGSLFGWGFPAYTGGTLQFINGYGIRAFVERAQALATKYGSRFAPPARLLAMAEAGESFPTL</sequence>
<keyword evidence="8" id="KW-0520">NAD</keyword>